<evidence type="ECO:0000313" key="3">
    <source>
        <dbReference type="Proteomes" id="UP001151760"/>
    </source>
</evidence>
<keyword evidence="3" id="KW-1185">Reference proteome</keyword>
<sequence>MGSAIVKLVKKVKKLEGILKRRNVVLSDSEEEEPEVQGRKSQFDPLVSLVQGLVTPSMTTVNASGEEQVEDISPNTLKAAKTLSRVASLKPKSTDKGRRYKRKKETKGKKVVTSLDFQEEVDTSAKGVNTAEGVNTGSIKVSTASEQVSTGSTKRSIPSPDKGQREGKVHMIIEEAPKKSRDQILQEEASLTTRVFRRVRRSQTRRRKYHFSSFRELESTFKILFVDS</sequence>
<accession>A0ABQ5C1L6</accession>
<dbReference type="Proteomes" id="UP001151760">
    <property type="component" value="Unassembled WGS sequence"/>
</dbReference>
<name>A0ABQ5C1L6_9ASTR</name>
<reference evidence="2" key="2">
    <citation type="submission" date="2022-01" db="EMBL/GenBank/DDBJ databases">
        <authorList>
            <person name="Yamashiro T."/>
            <person name="Shiraishi A."/>
            <person name="Satake H."/>
            <person name="Nakayama K."/>
        </authorList>
    </citation>
    <scope>NUCLEOTIDE SEQUENCE</scope>
</reference>
<feature type="compositionally biased region" description="Basic residues" evidence="1">
    <location>
        <begin position="98"/>
        <end position="109"/>
    </location>
</feature>
<evidence type="ECO:0000313" key="2">
    <source>
        <dbReference type="EMBL" id="GJT19831.1"/>
    </source>
</evidence>
<protein>
    <submittedName>
        <fullName evidence="2">Uncharacterized protein</fullName>
    </submittedName>
</protein>
<feature type="compositionally biased region" description="Polar residues" evidence="1">
    <location>
        <begin position="139"/>
        <end position="156"/>
    </location>
</feature>
<reference evidence="2" key="1">
    <citation type="journal article" date="2022" name="Int. J. Mol. Sci.">
        <title>Draft Genome of Tanacetum Coccineum: Genomic Comparison of Closely Related Tanacetum-Family Plants.</title>
        <authorList>
            <person name="Yamashiro T."/>
            <person name="Shiraishi A."/>
            <person name="Nakayama K."/>
            <person name="Satake H."/>
        </authorList>
    </citation>
    <scope>NUCLEOTIDE SEQUENCE</scope>
</reference>
<organism evidence="2 3">
    <name type="scientific">Tanacetum coccineum</name>
    <dbReference type="NCBI Taxonomy" id="301880"/>
    <lineage>
        <taxon>Eukaryota</taxon>
        <taxon>Viridiplantae</taxon>
        <taxon>Streptophyta</taxon>
        <taxon>Embryophyta</taxon>
        <taxon>Tracheophyta</taxon>
        <taxon>Spermatophyta</taxon>
        <taxon>Magnoliopsida</taxon>
        <taxon>eudicotyledons</taxon>
        <taxon>Gunneridae</taxon>
        <taxon>Pentapetalae</taxon>
        <taxon>asterids</taxon>
        <taxon>campanulids</taxon>
        <taxon>Asterales</taxon>
        <taxon>Asteraceae</taxon>
        <taxon>Asteroideae</taxon>
        <taxon>Anthemideae</taxon>
        <taxon>Anthemidinae</taxon>
        <taxon>Tanacetum</taxon>
    </lineage>
</organism>
<dbReference type="EMBL" id="BQNB010013750">
    <property type="protein sequence ID" value="GJT19831.1"/>
    <property type="molecule type" value="Genomic_DNA"/>
</dbReference>
<feature type="region of interest" description="Disordered" evidence="1">
    <location>
        <begin position="139"/>
        <end position="167"/>
    </location>
</feature>
<comment type="caution">
    <text evidence="2">The sequence shown here is derived from an EMBL/GenBank/DDBJ whole genome shotgun (WGS) entry which is preliminary data.</text>
</comment>
<evidence type="ECO:0000256" key="1">
    <source>
        <dbReference type="SAM" id="MobiDB-lite"/>
    </source>
</evidence>
<gene>
    <name evidence="2" type="ORF">Tco_0878537</name>
</gene>
<feature type="region of interest" description="Disordered" evidence="1">
    <location>
        <begin position="87"/>
        <end position="109"/>
    </location>
</feature>
<proteinExistence type="predicted"/>